<keyword evidence="2" id="KW-1185">Reference proteome</keyword>
<proteinExistence type="predicted"/>
<organism evidence="1 2">
    <name type="scientific">Rhodopirellula islandica</name>
    <dbReference type="NCBI Taxonomy" id="595434"/>
    <lineage>
        <taxon>Bacteria</taxon>
        <taxon>Pseudomonadati</taxon>
        <taxon>Planctomycetota</taxon>
        <taxon>Planctomycetia</taxon>
        <taxon>Pirellulales</taxon>
        <taxon>Pirellulaceae</taxon>
        <taxon>Rhodopirellula</taxon>
    </lineage>
</organism>
<dbReference type="Proteomes" id="UP000036367">
    <property type="component" value="Unassembled WGS sequence"/>
</dbReference>
<dbReference type="EMBL" id="LECT01000025">
    <property type="protein sequence ID" value="KLU04743.1"/>
    <property type="molecule type" value="Genomic_DNA"/>
</dbReference>
<dbReference type="AlphaFoldDB" id="A0A0J1BDP7"/>
<evidence type="ECO:0000313" key="1">
    <source>
        <dbReference type="EMBL" id="KLU04743.1"/>
    </source>
</evidence>
<evidence type="ECO:0000313" key="2">
    <source>
        <dbReference type="Proteomes" id="UP000036367"/>
    </source>
</evidence>
<protein>
    <submittedName>
        <fullName evidence="1">Uncharacterized protein</fullName>
    </submittedName>
</protein>
<dbReference type="STRING" id="595434.RISK_003011"/>
<reference evidence="1" key="1">
    <citation type="submission" date="2015-05" db="EMBL/GenBank/DDBJ databases">
        <title>Permanent draft genome of Rhodopirellula islandicus K833.</title>
        <authorList>
            <person name="Kizina J."/>
            <person name="Richter M."/>
            <person name="Glockner F.O."/>
            <person name="Harder J."/>
        </authorList>
    </citation>
    <scope>NUCLEOTIDE SEQUENCE [LARGE SCALE GENOMIC DNA]</scope>
    <source>
        <strain evidence="1">K833</strain>
    </source>
</reference>
<sequence length="42" mass="5041">MRSGIRCLTMLTFRRLRSSKPKLTVVLLHTMQIHRLPYRTTK</sequence>
<gene>
    <name evidence="1" type="ORF">RISK_003011</name>
</gene>
<accession>A0A0J1BDP7</accession>
<name>A0A0J1BDP7_RHOIS</name>
<comment type="caution">
    <text evidence="1">The sequence shown here is derived from an EMBL/GenBank/DDBJ whole genome shotgun (WGS) entry which is preliminary data.</text>
</comment>